<feature type="signal peptide" evidence="3">
    <location>
        <begin position="1"/>
        <end position="17"/>
    </location>
</feature>
<sequence length="265" mass="29070">MLFFLRTLPFFVSAVSGSHSIRFFNYCGSGTPTIVTRGSRTSLDVGITFYSNNDDGGVIHSFLEQGTCGNNGTECTTVDVDLTIPEASISKTSEFSVPLSLQYSCANNSIYFAQCYSSNCTPTPISCNSFDSQLIITFCPLGSPSITKSDDSSSSSTLVRKLIAPIIIIIVLIIALTFTILFLRRKNRRVPTDTETETIPRVSVSRENSPPIPRRPERASILTVPSHQSTRVASTITKESWQDFQSGSYFVKLYPTESGMSAFED</sequence>
<evidence type="ECO:0008006" key="6">
    <source>
        <dbReference type="Google" id="ProtNLM"/>
    </source>
</evidence>
<protein>
    <recommendedName>
        <fullName evidence="6">Mid2 domain-containing protein</fullName>
    </recommendedName>
</protein>
<keyword evidence="2" id="KW-1133">Transmembrane helix</keyword>
<evidence type="ECO:0000256" key="2">
    <source>
        <dbReference type="SAM" id="Phobius"/>
    </source>
</evidence>
<evidence type="ECO:0000313" key="4">
    <source>
        <dbReference type="EMBL" id="KAK0486676.1"/>
    </source>
</evidence>
<feature type="region of interest" description="Disordered" evidence="1">
    <location>
        <begin position="194"/>
        <end position="216"/>
    </location>
</feature>
<dbReference type="Proteomes" id="UP001175228">
    <property type="component" value="Unassembled WGS sequence"/>
</dbReference>
<feature type="chain" id="PRO_5041391641" description="Mid2 domain-containing protein" evidence="3">
    <location>
        <begin position="18"/>
        <end position="265"/>
    </location>
</feature>
<dbReference type="AlphaFoldDB" id="A0AA39PLZ6"/>
<proteinExistence type="predicted"/>
<organism evidence="4 5">
    <name type="scientific">Armillaria luteobubalina</name>
    <dbReference type="NCBI Taxonomy" id="153913"/>
    <lineage>
        <taxon>Eukaryota</taxon>
        <taxon>Fungi</taxon>
        <taxon>Dikarya</taxon>
        <taxon>Basidiomycota</taxon>
        <taxon>Agaricomycotina</taxon>
        <taxon>Agaricomycetes</taxon>
        <taxon>Agaricomycetidae</taxon>
        <taxon>Agaricales</taxon>
        <taxon>Marasmiineae</taxon>
        <taxon>Physalacriaceae</taxon>
        <taxon>Armillaria</taxon>
    </lineage>
</organism>
<keyword evidence="3" id="KW-0732">Signal</keyword>
<feature type="transmembrane region" description="Helical" evidence="2">
    <location>
        <begin position="162"/>
        <end position="183"/>
    </location>
</feature>
<keyword evidence="5" id="KW-1185">Reference proteome</keyword>
<evidence type="ECO:0000256" key="1">
    <source>
        <dbReference type="SAM" id="MobiDB-lite"/>
    </source>
</evidence>
<name>A0AA39PLZ6_9AGAR</name>
<accession>A0AA39PLZ6</accession>
<keyword evidence="2" id="KW-0812">Transmembrane</keyword>
<gene>
    <name evidence="4" type="ORF">EDD18DRAFT_671097</name>
</gene>
<keyword evidence="2" id="KW-0472">Membrane</keyword>
<evidence type="ECO:0000313" key="5">
    <source>
        <dbReference type="Proteomes" id="UP001175228"/>
    </source>
</evidence>
<evidence type="ECO:0000256" key="3">
    <source>
        <dbReference type="SAM" id="SignalP"/>
    </source>
</evidence>
<reference evidence="4" key="1">
    <citation type="submission" date="2023-06" db="EMBL/GenBank/DDBJ databases">
        <authorList>
            <consortium name="Lawrence Berkeley National Laboratory"/>
            <person name="Ahrendt S."/>
            <person name="Sahu N."/>
            <person name="Indic B."/>
            <person name="Wong-Bajracharya J."/>
            <person name="Merenyi Z."/>
            <person name="Ke H.-M."/>
            <person name="Monk M."/>
            <person name="Kocsube S."/>
            <person name="Drula E."/>
            <person name="Lipzen A."/>
            <person name="Balint B."/>
            <person name="Henrissat B."/>
            <person name="Andreopoulos B."/>
            <person name="Martin F.M."/>
            <person name="Harder C.B."/>
            <person name="Rigling D."/>
            <person name="Ford K.L."/>
            <person name="Foster G.D."/>
            <person name="Pangilinan J."/>
            <person name="Papanicolaou A."/>
            <person name="Barry K."/>
            <person name="LaButti K."/>
            <person name="Viragh M."/>
            <person name="Koriabine M."/>
            <person name="Yan M."/>
            <person name="Riley R."/>
            <person name="Champramary S."/>
            <person name="Plett K.L."/>
            <person name="Tsai I.J."/>
            <person name="Slot J."/>
            <person name="Sipos G."/>
            <person name="Plett J."/>
            <person name="Nagy L.G."/>
            <person name="Grigoriev I.V."/>
        </authorList>
    </citation>
    <scope>NUCLEOTIDE SEQUENCE</scope>
    <source>
        <strain evidence="4">HWK02</strain>
    </source>
</reference>
<dbReference type="EMBL" id="JAUEPU010000047">
    <property type="protein sequence ID" value="KAK0486676.1"/>
    <property type="molecule type" value="Genomic_DNA"/>
</dbReference>
<comment type="caution">
    <text evidence="4">The sequence shown here is derived from an EMBL/GenBank/DDBJ whole genome shotgun (WGS) entry which is preliminary data.</text>
</comment>